<gene>
    <name evidence="2" type="ORF">BN134_2122</name>
</gene>
<dbReference type="EMBL" id="CAKZ01000094">
    <property type="protein sequence ID" value="CCJ81381.1"/>
    <property type="molecule type" value="Genomic_DNA"/>
</dbReference>
<comment type="caution">
    <text evidence="2">The sequence shown here is derived from an EMBL/GenBank/DDBJ whole genome shotgun (WGS) entry which is preliminary data.</text>
</comment>
<feature type="region of interest" description="Disordered" evidence="1">
    <location>
        <begin position="23"/>
        <end position="44"/>
    </location>
</feature>
<proteinExistence type="predicted"/>
<organism evidence="2 3">
    <name type="scientific">Cronobacter dublinensis 1210</name>
    <dbReference type="NCBI Taxonomy" id="1208656"/>
    <lineage>
        <taxon>Bacteria</taxon>
        <taxon>Pseudomonadati</taxon>
        <taxon>Pseudomonadota</taxon>
        <taxon>Gammaproteobacteria</taxon>
        <taxon>Enterobacterales</taxon>
        <taxon>Enterobacteriaceae</taxon>
        <taxon>Cronobacter</taxon>
    </lineage>
</organism>
<accession>A0ABP1W9Z1</accession>
<evidence type="ECO:0000313" key="2">
    <source>
        <dbReference type="EMBL" id="CCJ81381.1"/>
    </source>
</evidence>
<name>A0ABP1W9Z1_9ENTR</name>
<evidence type="ECO:0000313" key="3">
    <source>
        <dbReference type="Proteomes" id="UP000009342"/>
    </source>
</evidence>
<keyword evidence="3" id="KW-1185">Reference proteome</keyword>
<evidence type="ECO:0000256" key="1">
    <source>
        <dbReference type="SAM" id="MobiDB-lite"/>
    </source>
</evidence>
<dbReference type="Proteomes" id="UP000009342">
    <property type="component" value="Unassembled WGS sequence"/>
</dbReference>
<protein>
    <submittedName>
        <fullName evidence="2">Uncharacterized protein</fullName>
    </submittedName>
</protein>
<sequence>MSAGALSAVVDALRLSTLERVSGRRAGKRSAPAGNPEGYALTCT</sequence>
<reference evidence="3" key="1">
    <citation type="journal article" date="2012" name="PLoS ONE">
        <title>Comparative analysis of genome sequences covering the seven cronobacter species.</title>
        <authorList>
            <person name="Joseph S."/>
            <person name="Desai P."/>
            <person name="Ji Y."/>
            <person name="Cummings C.A."/>
            <person name="Shih R."/>
            <person name="Degoricija L."/>
            <person name="Rico A."/>
            <person name="Brzoska P."/>
            <person name="Hamby S.E."/>
            <person name="Masood N."/>
            <person name="Hariri S."/>
            <person name="Sonbol H."/>
            <person name="Chuzhanova N."/>
            <person name="McClelland M."/>
            <person name="Furtado M.R."/>
            <person name="Forsythe S.J."/>
        </authorList>
    </citation>
    <scope>NUCLEOTIDE SEQUENCE [LARGE SCALE GENOMIC DNA]</scope>
    <source>
        <strain evidence="3">1210</strain>
    </source>
</reference>